<reference evidence="3 4" key="1">
    <citation type="submission" date="2014-04" db="EMBL/GenBank/DDBJ databases">
        <title>Whole genome of Muricauda olearia.</title>
        <authorList>
            <person name="Zhang X.-H."/>
            <person name="Tang K."/>
        </authorList>
    </citation>
    <scope>NUCLEOTIDE SEQUENCE [LARGE SCALE GENOMIC DNA]</scope>
    <source>
        <strain evidence="3 4">Th120</strain>
    </source>
</reference>
<dbReference type="EMBL" id="JJMP01000008">
    <property type="protein sequence ID" value="RYC50779.1"/>
    <property type="molecule type" value="Genomic_DNA"/>
</dbReference>
<dbReference type="CDD" id="cd00093">
    <property type="entry name" value="HTH_XRE"/>
    <property type="match status" value="1"/>
</dbReference>
<dbReference type="Proteomes" id="UP000290261">
    <property type="component" value="Unassembled WGS sequence"/>
</dbReference>
<proteinExistence type="predicted"/>
<dbReference type="Gene3D" id="1.10.260.40">
    <property type="entry name" value="lambda repressor-like DNA-binding domains"/>
    <property type="match status" value="1"/>
</dbReference>
<dbReference type="Pfam" id="PF01381">
    <property type="entry name" value="HTH_3"/>
    <property type="match status" value="1"/>
</dbReference>
<dbReference type="GO" id="GO:0003700">
    <property type="term" value="F:DNA-binding transcription factor activity"/>
    <property type="evidence" value="ECO:0007669"/>
    <property type="project" value="TreeGrafter"/>
</dbReference>
<dbReference type="GO" id="GO:0003677">
    <property type="term" value="F:DNA binding"/>
    <property type="evidence" value="ECO:0007669"/>
    <property type="project" value="UniProtKB-KW"/>
</dbReference>
<protein>
    <recommendedName>
        <fullName evidence="2">HTH cro/C1-type domain-containing protein</fullName>
    </recommendedName>
</protein>
<dbReference type="PANTHER" id="PTHR46797">
    <property type="entry name" value="HTH-TYPE TRANSCRIPTIONAL REGULATOR"/>
    <property type="match status" value="1"/>
</dbReference>
<sequence>MRFYESELERQENEFKKQLGEKIKGHRSAIGLSQHQLALEANISRTQISRLENGEINSSVISLLRVARALNLNKEQLLDLFEY</sequence>
<comment type="caution">
    <text evidence="3">The sequence shown here is derived from an EMBL/GenBank/DDBJ whole genome shotgun (WGS) entry which is preliminary data.</text>
</comment>
<dbReference type="RefSeq" id="WP_129655084.1">
    <property type="nucleotide sequence ID" value="NZ_ML142912.1"/>
</dbReference>
<evidence type="ECO:0000259" key="2">
    <source>
        <dbReference type="PROSITE" id="PS50943"/>
    </source>
</evidence>
<dbReference type="InterPro" id="IPR010982">
    <property type="entry name" value="Lambda_DNA-bd_dom_sf"/>
</dbReference>
<feature type="domain" description="HTH cro/C1-type" evidence="2">
    <location>
        <begin position="23"/>
        <end position="77"/>
    </location>
</feature>
<dbReference type="AlphaFoldDB" id="A0A444VJ39"/>
<organism evidence="3 4">
    <name type="scientific">Flagellimonas olearia</name>
    <dbReference type="NCBI Taxonomy" id="552546"/>
    <lineage>
        <taxon>Bacteria</taxon>
        <taxon>Pseudomonadati</taxon>
        <taxon>Bacteroidota</taxon>
        <taxon>Flavobacteriia</taxon>
        <taxon>Flavobacteriales</taxon>
        <taxon>Flavobacteriaceae</taxon>
        <taxon>Flagellimonas</taxon>
    </lineage>
</organism>
<evidence type="ECO:0000313" key="4">
    <source>
        <dbReference type="Proteomes" id="UP000290261"/>
    </source>
</evidence>
<dbReference type="InterPro" id="IPR001387">
    <property type="entry name" value="Cro/C1-type_HTH"/>
</dbReference>
<dbReference type="SMART" id="SM00530">
    <property type="entry name" value="HTH_XRE"/>
    <property type="match status" value="1"/>
</dbReference>
<keyword evidence="1" id="KW-0238">DNA-binding</keyword>
<name>A0A444VJ39_9FLAO</name>
<dbReference type="GO" id="GO:0005829">
    <property type="term" value="C:cytosol"/>
    <property type="evidence" value="ECO:0007669"/>
    <property type="project" value="TreeGrafter"/>
</dbReference>
<evidence type="ECO:0000256" key="1">
    <source>
        <dbReference type="ARBA" id="ARBA00023125"/>
    </source>
</evidence>
<evidence type="ECO:0000313" key="3">
    <source>
        <dbReference type="EMBL" id="RYC50779.1"/>
    </source>
</evidence>
<dbReference type="InterPro" id="IPR050807">
    <property type="entry name" value="TransReg_Diox_bact_type"/>
</dbReference>
<dbReference type="SUPFAM" id="SSF47413">
    <property type="entry name" value="lambda repressor-like DNA-binding domains"/>
    <property type="match status" value="1"/>
</dbReference>
<dbReference type="PANTHER" id="PTHR46797:SF1">
    <property type="entry name" value="METHYLPHOSPHONATE SYNTHASE"/>
    <property type="match status" value="1"/>
</dbReference>
<dbReference type="PROSITE" id="PS50943">
    <property type="entry name" value="HTH_CROC1"/>
    <property type="match status" value="1"/>
</dbReference>
<gene>
    <name evidence="3" type="ORF">DN53_16815</name>
</gene>
<accession>A0A444VJ39</accession>
<keyword evidence="4" id="KW-1185">Reference proteome</keyword>